<proteinExistence type="predicted"/>
<keyword evidence="1" id="KW-1133">Transmembrane helix</keyword>
<keyword evidence="1" id="KW-0472">Membrane</keyword>
<dbReference type="Proteomes" id="UP000242642">
    <property type="component" value="Unassembled WGS sequence"/>
</dbReference>
<dbReference type="RefSeq" id="WP_093320217.1">
    <property type="nucleotide sequence ID" value="NZ_FOHV01000014.1"/>
</dbReference>
<keyword evidence="3" id="KW-1185">Reference proteome</keyword>
<organism evidence="2 3">
    <name type="scientific">Thorsellia anophelis DSM 18579</name>
    <dbReference type="NCBI Taxonomy" id="1123402"/>
    <lineage>
        <taxon>Bacteria</taxon>
        <taxon>Pseudomonadati</taxon>
        <taxon>Pseudomonadota</taxon>
        <taxon>Gammaproteobacteria</taxon>
        <taxon>Enterobacterales</taxon>
        <taxon>Thorselliaceae</taxon>
        <taxon>Thorsellia</taxon>
    </lineage>
</organism>
<keyword evidence="1" id="KW-0812">Transmembrane</keyword>
<sequence>MEPNLSTAVVTVAGATTTAAISSSFYDYNTLVFAGSLAGALLFTFLNQHYKLLLKLPLAIISFGIGFFMTPGVQVWMINRGYIRDDNHAIGFFIALVLSSSVVAVYGYIQRRGIKGVAKDVQDIRKGKEVDDE</sequence>
<evidence type="ECO:0000313" key="3">
    <source>
        <dbReference type="Proteomes" id="UP000242642"/>
    </source>
</evidence>
<evidence type="ECO:0000256" key="1">
    <source>
        <dbReference type="SAM" id="Phobius"/>
    </source>
</evidence>
<gene>
    <name evidence="2" type="ORF">SAMN02583745_01905</name>
</gene>
<feature type="transmembrane region" description="Helical" evidence="1">
    <location>
        <begin position="30"/>
        <end position="46"/>
    </location>
</feature>
<dbReference type="AlphaFoldDB" id="A0A1I0D9S0"/>
<name>A0A1I0D9S0_9GAMM</name>
<dbReference type="EMBL" id="FOHV01000014">
    <property type="protein sequence ID" value="SET28717.1"/>
    <property type="molecule type" value="Genomic_DNA"/>
</dbReference>
<evidence type="ECO:0000313" key="2">
    <source>
        <dbReference type="EMBL" id="SET28717.1"/>
    </source>
</evidence>
<dbReference type="STRING" id="1123402.SAMN02583745_01905"/>
<accession>A0A1I0D9S0</accession>
<feature type="transmembrane region" description="Helical" evidence="1">
    <location>
        <begin position="58"/>
        <end position="77"/>
    </location>
</feature>
<protein>
    <submittedName>
        <fullName evidence="2">Phage holin</fullName>
    </submittedName>
</protein>
<feature type="transmembrane region" description="Helical" evidence="1">
    <location>
        <begin position="89"/>
        <end position="109"/>
    </location>
</feature>
<reference evidence="3" key="1">
    <citation type="submission" date="2016-10" db="EMBL/GenBank/DDBJ databases">
        <authorList>
            <person name="Varghese N."/>
            <person name="Submissions S."/>
        </authorList>
    </citation>
    <scope>NUCLEOTIDE SEQUENCE [LARGE SCALE GENOMIC DNA]</scope>
    <source>
        <strain evidence="3">DSM 18579</strain>
    </source>
</reference>